<dbReference type="PANTHER" id="PTHR48434:SF1">
    <property type="entry name" value="(RAPE) HYPOTHETICAL PROTEIN"/>
    <property type="match status" value="1"/>
</dbReference>
<sequence>MPRQRLPSPRPRLPSPTSPLNQTGNRFISLSPYSSPNMISQVTRPTYSVLASLQEMPPSSYHRTPTTTDTTSSSSPSPKPEFHVNPNKQVVKILELIEEQKLSQGFPALLDYIFPQGANFYTNDFQTREYYEAILVDSMSVQIQYTQNIKDKTQIDYSKVKIIKFLSLED</sequence>
<gene>
    <name evidence="2" type="ORF">Tci_601300</name>
</gene>
<dbReference type="EMBL" id="BKCJ010399574">
    <property type="protein sequence ID" value="GFA29328.1"/>
    <property type="molecule type" value="Genomic_DNA"/>
</dbReference>
<protein>
    <submittedName>
        <fullName evidence="2">Uncharacterized protein</fullName>
    </submittedName>
</protein>
<reference evidence="2" key="1">
    <citation type="journal article" date="2019" name="Sci. Rep.">
        <title>Draft genome of Tanacetum cinerariifolium, the natural source of mosquito coil.</title>
        <authorList>
            <person name="Yamashiro T."/>
            <person name="Shiraishi A."/>
            <person name="Satake H."/>
            <person name="Nakayama K."/>
        </authorList>
    </citation>
    <scope>NUCLEOTIDE SEQUENCE</scope>
</reference>
<evidence type="ECO:0000256" key="1">
    <source>
        <dbReference type="SAM" id="MobiDB-lite"/>
    </source>
</evidence>
<feature type="region of interest" description="Disordered" evidence="1">
    <location>
        <begin position="56"/>
        <end position="84"/>
    </location>
</feature>
<comment type="caution">
    <text evidence="2">The sequence shown here is derived from an EMBL/GenBank/DDBJ whole genome shotgun (WGS) entry which is preliminary data.</text>
</comment>
<accession>A0A699JE03</accession>
<proteinExistence type="predicted"/>
<feature type="compositionally biased region" description="Polar residues" evidence="1">
    <location>
        <begin position="21"/>
        <end position="39"/>
    </location>
</feature>
<organism evidence="2">
    <name type="scientific">Tanacetum cinerariifolium</name>
    <name type="common">Dalmatian daisy</name>
    <name type="synonym">Chrysanthemum cinerariifolium</name>
    <dbReference type="NCBI Taxonomy" id="118510"/>
    <lineage>
        <taxon>Eukaryota</taxon>
        <taxon>Viridiplantae</taxon>
        <taxon>Streptophyta</taxon>
        <taxon>Embryophyta</taxon>
        <taxon>Tracheophyta</taxon>
        <taxon>Spermatophyta</taxon>
        <taxon>Magnoliopsida</taxon>
        <taxon>eudicotyledons</taxon>
        <taxon>Gunneridae</taxon>
        <taxon>Pentapetalae</taxon>
        <taxon>asterids</taxon>
        <taxon>campanulids</taxon>
        <taxon>Asterales</taxon>
        <taxon>Asteraceae</taxon>
        <taxon>Asteroideae</taxon>
        <taxon>Anthemideae</taxon>
        <taxon>Anthemidinae</taxon>
        <taxon>Tanacetum</taxon>
    </lineage>
</organism>
<feature type="compositionally biased region" description="Low complexity" evidence="1">
    <location>
        <begin position="64"/>
        <end position="76"/>
    </location>
</feature>
<dbReference type="PANTHER" id="PTHR48434">
    <property type="entry name" value="(RAPE) HYPOTHETICAL PROTEIN"/>
    <property type="match status" value="1"/>
</dbReference>
<feature type="region of interest" description="Disordered" evidence="1">
    <location>
        <begin position="1"/>
        <end position="39"/>
    </location>
</feature>
<evidence type="ECO:0000313" key="2">
    <source>
        <dbReference type="EMBL" id="GFA29328.1"/>
    </source>
</evidence>
<feature type="compositionally biased region" description="Pro residues" evidence="1">
    <location>
        <begin position="8"/>
        <end position="17"/>
    </location>
</feature>
<name>A0A699JE03_TANCI</name>
<dbReference type="AlphaFoldDB" id="A0A699JE03"/>